<dbReference type="HOGENOM" id="CLU_1432750_0_0_7"/>
<protein>
    <submittedName>
        <fullName evidence="1">Replication initiation protein B</fullName>
    </submittedName>
</protein>
<organism evidence="1 2">
    <name type="scientific">Helicobacter felis (strain ATCC 49179 / CCUG 28539 / NCTC 12436 / CS1)</name>
    <dbReference type="NCBI Taxonomy" id="936155"/>
    <lineage>
        <taxon>Bacteria</taxon>
        <taxon>Pseudomonadati</taxon>
        <taxon>Campylobacterota</taxon>
        <taxon>Epsilonproteobacteria</taxon>
        <taxon>Campylobacterales</taxon>
        <taxon>Helicobacteraceae</taxon>
        <taxon>Helicobacter</taxon>
    </lineage>
</organism>
<dbReference type="Pfam" id="PF21205">
    <property type="entry name" value="Rep3_C"/>
    <property type="match status" value="1"/>
</dbReference>
<accession>E7ABB0</accession>
<dbReference type="Gene3D" id="1.10.10.10">
    <property type="entry name" value="Winged helix-like DNA-binding domain superfamily/Winged helix DNA-binding domain"/>
    <property type="match status" value="1"/>
</dbReference>
<dbReference type="STRING" id="936155.HFELIS_15840"/>
<evidence type="ECO:0000313" key="1">
    <source>
        <dbReference type="EMBL" id="CBY83668.1"/>
    </source>
</evidence>
<dbReference type="GeneID" id="36134248"/>
<dbReference type="AlphaFoldDB" id="E7ABB0"/>
<dbReference type="InterPro" id="IPR036388">
    <property type="entry name" value="WH-like_DNA-bd_sf"/>
</dbReference>
<keyword evidence="2" id="KW-1185">Reference proteome</keyword>
<dbReference type="EMBL" id="FQ670179">
    <property type="protein sequence ID" value="CBY83668.1"/>
    <property type="molecule type" value="Genomic_DNA"/>
</dbReference>
<reference evidence="1 2" key="1">
    <citation type="journal article" date="2011" name="Genome Biol. Evol.">
        <title>Comparative whole genome sequence analysis of the carcinogenic bacterial model pathogen Helicobacter felis.</title>
        <authorList>
            <person name="Arnold I.C."/>
            <person name="Zigova Z."/>
            <person name="Holden M."/>
            <person name="Lawley T.D."/>
            <person name="Rad R."/>
            <person name="Dougan G."/>
            <person name="Falkow S."/>
            <person name="Bentley S.D."/>
            <person name="Muller A."/>
        </authorList>
    </citation>
    <scope>NUCLEOTIDE SEQUENCE [LARGE SCALE GENOMIC DNA]</scope>
    <source>
        <strain evidence="2">ATCC 49179 / CCUG 28539 / NCTC 12436 / CS1</strain>
    </source>
</reference>
<proteinExistence type="predicted"/>
<sequence length="189" mass="21636">MQLRTFVDLNGKYAKNLFRLLERFKNATKNGVFQVYMYENNIEGFCAFMGIPKGTRISDIDIHMLNPTIKQLTQKTQKNPLEPPYKSIKVIKNKAKARGQKVLGYTFEVVPNPAIVEQEKALENAKTLPLKRFGKKDLKVLEKVIGARGKLSVKDKNNNNFTFNNAMIENIQPSPKTKRICVLFRVNGF</sequence>
<gene>
    <name evidence="1" type="primary">RepB</name>
    <name evidence="1" type="ordered locus">Hfelis_15840</name>
</gene>
<dbReference type="KEGG" id="hfe:HFELIS_15840"/>
<evidence type="ECO:0000313" key="2">
    <source>
        <dbReference type="Proteomes" id="UP000007934"/>
    </source>
</evidence>
<name>E7ABB0_HELFC</name>
<dbReference type="RefSeq" id="WP_013470029.1">
    <property type="nucleotide sequence ID" value="NC_014810.2"/>
</dbReference>
<dbReference type="SUPFAM" id="SSF46785">
    <property type="entry name" value="Winged helix' DNA-binding domain"/>
    <property type="match status" value="1"/>
</dbReference>
<dbReference type="InterPro" id="IPR036390">
    <property type="entry name" value="WH_DNA-bd_sf"/>
</dbReference>
<dbReference type="Proteomes" id="UP000007934">
    <property type="component" value="Chromosome"/>
</dbReference>